<dbReference type="OrthoDB" id="996843at2"/>
<dbReference type="Proteomes" id="UP000076586">
    <property type="component" value="Unassembled WGS sequence"/>
</dbReference>
<evidence type="ECO:0000313" key="2">
    <source>
        <dbReference type="EMBL" id="GAT63136.1"/>
    </source>
</evidence>
<name>A0A170ZYA7_9BACT</name>
<gene>
    <name evidence="2" type="ORF">PJIAN_3450</name>
</gene>
<dbReference type="PANTHER" id="PTHR33164">
    <property type="entry name" value="TRANSCRIPTIONAL REGULATOR, MARR FAMILY"/>
    <property type="match status" value="1"/>
</dbReference>
<evidence type="ECO:0000313" key="3">
    <source>
        <dbReference type="Proteomes" id="UP000076586"/>
    </source>
</evidence>
<dbReference type="InterPro" id="IPR036390">
    <property type="entry name" value="WH_DNA-bd_sf"/>
</dbReference>
<dbReference type="SUPFAM" id="SSF46785">
    <property type="entry name" value="Winged helix' DNA-binding domain"/>
    <property type="match status" value="1"/>
</dbReference>
<dbReference type="STRING" id="681398.PJIAN_3450"/>
<reference evidence="3" key="2">
    <citation type="journal article" date="2017" name="Genome Announc.">
        <title>Draft genome sequence of Paludibacter jiangxiensis NM7(T), a propionate-producing fermentative bacterium.</title>
        <authorList>
            <person name="Qiu Y.-L."/>
            <person name="Tourlousse D.M."/>
            <person name="Matsuura N."/>
            <person name="Ohashi A."/>
            <person name="Sekiguchi Y."/>
        </authorList>
    </citation>
    <scope>NUCLEOTIDE SEQUENCE [LARGE SCALE GENOMIC DNA]</scope>
    <source>
        <strain evidence="3">NM7</strain>
    </source>
</reference>
<reference evidence="3" key="1">
    <citation type="submission" date="2016-04" db="EMBL/GenBank/DDBJ databases">
        <title>Draft genome sequence of Paludibacter jiangxiensis strain NM7.</title>
        <authorList>
            <person name="Qiu Y."/>
            <person name="Matsuura N."/>
            <person name="Ohashi A."/>
            <person name="Tourlousse M.D."/>
            <person name="Sekiguchi Y."/>
        </authorList>
    </citation>
    <scope>NUCLEOTIDE SEQUENCE [LARGE SCALE GENOMIC DNA]</scope>
    <source>
        <strain evidence="3">NM7</strain>
    </source>
</reference>
<dbReference type="Gene3D" id="1.10.10.10">
    <property type="entry name" value="Winged helix-like DNA-binding domain superfamily/Winged helix DNA-binding domain"/>
    <property type="match status" value="1"/>
</dbReference>
<dbReference type="RefSeq" id="WP_068704034.1">
    <property type="nucleotide sequence ID" value="NZ_BDCR01000003.1"/>
</dbReference>
<dbReference type="EMBL" id="BDCR01000003">
    <property type="protein sequence ID" value="GAT63136.1"/>
    <property type="molecule type" value="Genomic_DNA"/>
</dbReference>
<dbReference type="SMART" id="SM00347">
    <property type="entry name" value="HTH_MARR"/>
    <property type="match status" value="1"/>
</dbReference>
<sequence>MEKQNSEIDSVAENLAHIVPILKRIFIKGLRTKTNLSPQTLYTLGALSYHSKLTMSGIGNHLSVPKPHVTALVDKLISEGLVERLSDERDRRIIYIQLTDKGKETFREIKRMMTESFRADLSIFDEAKIHKMYECSLYIRDTLDEMAKSLQAGCCSGN</sequence>
<dbReference type="GO" id="GO:0003677">
    <property type="term" value="F:DNA binding"/>
    <property type="evidence" value="ECO:0007669"/>
    <property type="project" value="UniProtKB-KW"/>
</dbReference>
<protein>
    <submittedName>
        <fullName evidence="2">DNA-binding transcriptional regulator, MarR family</fullName>
    </submittedName>
</protein>
<dbReference type="GO" id="GO:0006950">
    <property type="term" value="P:response to stress"/>
    <property type="evidence" value="ECO:0007669"/>
    <property type="project" value="TreeGrafter"/>
</dbReference>
<proteinExistence type="predicted"/>
<dbReference type="PANTHER" id="PTHR33164:SF101">
    <property type="entry name" value="TRANSCRIPTIONAL REPRESSOR MPRA"/>
    <property type="match status" value="1"/>
</dbReference>
<keyword evidence="3" id="KW-1185">Reference proteome</keyword>
<feature type="domain" description="HTH marR-type" evidence="1">
    <location>
        <begin position="1"/>
        <end position="152"/>
    </location>
</feature>
<dbReference type="InterPro" id="IPR000835">
    <property type="entry name" value="HTH_MarR-typ"/>
</dbReference>
<dbReference type="PRINTS" id="PR00598">
    <property type="entry name" value="HTHMARR"/>
</dbReference>
<dbReference type="Pfam" id="PF12802">
    <property type="entry name" value="MarR_2"/>
    <property type="match status" value="1"/>
</dbReference>
<keyword evidence="2" id="KW-0238">DNA-binding</keyword>
<comment type="caution">
    <text evidence="2">The sequence shown here is derived from an EMBL/GenBank/DDBJ whole genome shotgun (WGS) entry which is preliminary data.</text>
</comment>
<dbReference type="AlphaFoldDB" id="A0A170ZYA7"/>
<accession>A0A170ZYA7</accession>
<organism evidence="2 3">
    <name type="scientific">Paludibacter jiangxiensis</name>
    <dbReference type="NCBI Taxonomy" id="681398"/>
    <lineage>
        <taxon>Bacteria</taxon>
        <taxon>Pseudomonadati</taxon>
        <taxon>Bacteroidota</taxon>
        <taxon>Bacteroidia</taxon>
        <taxon>Bacteroidales</taxon>
        <taxon>Paludibacteraceae</taxon>
        <taxon>Paludibacter</taxon>
    </lineage>
</organism>
<dbReference type="PROSITE" id="PS50995">
    <property type="entry name" value="HTH_MARR_2"/>
    <property type="match status" value="1"/>
</dbReference>
<dbReference type="InterPro" id="IPR036388">
    <property type="entry name" value="WH-like_DNA-bd_sf"/>
</dbReference>
<evidence type="ECO:0000259" key="1">
    <source>
        <dbReference type="PROSITE" id="PS50995"/>
    </source>
</evidence>
<dbReference type="GO" id="GO:0003700">
    <property type="term" value="F:DNA-binding transcription factor activity"/>
    <property type="evidence" value="ECO:0007669"/>
    <property type="project" value="InterPro"/>
</dbReference>
<dbReference type="InterPro" id="IPR039422">
    <property type="entry name" value="MarR/SlyA-like"/>
</dbReference>